<dbReference type="GO" id="GO:0015074">
    <property type="term" value="P:DNA integration"/>
    <property type="evidence" value="ECO:0007669"/>
    <property type="project" value="InterPro"/>
</dbReference>
<dbReference type="GO" id="GO:0003676">
    <property type="term" value="F:nucleic acid binding"/>
    <property type="evidence" value="ECO:0007669"/>
    <property type="project" value="InterPro"/>
</dbReference>
<keyword evidence="3" id="KW-0548">Nucleotidyltransferase</keyword>
<dbReference type="InterPro" id="IPR001584">
    <property type="entry name" value="Integrase_cat-core"/>
</dbReference>
<dbReference type="GO" id="GO:0003964">
    <property type="term" value="F:RNA-directed DNA polymerase activity"/>
    <property type="evidence" value="ECO:0007669"/>
    <property type="project" value="UniProtKB-KW"/>
</dbReference>
<feature type="domain" description="Integrase catalytic" evidence="9">
    <location>
        <begin position="628"/>
        <end position="790"/>
    </location>
</feature>
<dbReference type="GO" id="GO:0016787">
    <property type="term" value="F:hydrolase activity"/>
    <property type="evidence" value="ECO:0007669"/>
    <property type="project" value="UniProtKB-KW"/>
</dbReference>
<name>A0A1B6K8D1_9HEMI</name>
<dbReference type="FunFam" id="3.10.20.370:FF:000001">
    <property type="entry name" value="Retrovirus-related Pol polyprotein from transposon 17.6-like protein"/>
    <property type="match status" value="1"/>
</dbReference>
<gene>
    <name evidence="10" type="ORF">g.51549</name>
</gene>
<keyword evidence="2" id="KW-0808">Transferase</keyword>
<dbReference type="EC" id="2.7.7.49" evidence="1"/>
<dbReference type="Gene3D" id="3.30.420.10">
    <property type="entry name" value="Ribonuclease H-like superfamily/Ribonuclease H"/>
    <property type="match status" value="1"/>
</dbReference>
<dbReference type="FunFam" id="1.10.340.70:FF:000001">
    <property type="entry name" value="Retrovirus-related Pol polyprotein from transposon gypsy-like Protein"/>
    <property type="match status" value="1"/>
</dbReference>
<dbReference type="Pfam" id="PF00078">
    <property type="entry name" value="RVT_1"/>
    <property type="match status" value="1"/>
</dbReference>
<dbReference type="InterPro" id="IPR041588">
    <property type="entry name" value="Integrase_H2C2"/>
</dbReference>
<reference evidence="10" key="1">
    <citation type="submission" date="2015-11" db="EMBL/GenBank/DDBJ databases">
        <title>De novo transcriptome assembly of four potential Pierce s Disease insect vectors from Arizona vineyards.</title>
        <authorList>
            <person name="Tassone E.E."/>
        </authorList>
    </citation>
    <scope>NUCLEOTIDE SEQUENCE</scope>
</reference>
<dbReference type="EMBL" id="GEBQ01032267">
    <property type="protein sequence ID" value="JAT07710.1"/>
    <property type="molecule type" value="Transcribed_RNA"/>
</dbReference>
<evidence type="ECO:0000256" key="7">
    <source>
        <dbReference type="ARBA" id="ARBA00022918"/>
    </source>
</evidence>
<accession>A0A1B6K8D1</accession>
<dbReference type="PANTHER" id="PTHR37984">
    <property type="entry name" value="PROTEIN CBG26694"/>
    <property type="match status" value="1"/>
</dbReference>
<dbReference type="Gene3D" id="3.10.10.10">
    <property type="entry name" value="HIV Type 1 Reverse Transcriptase, subunit A, domain 1"/>
    <property type="match status" value="1"/>
</dbReference>
<dbReference type="CDD" id="cd09274">
    <property type="entry name" value="RNase_HI_RT_Ty3"/>
    <property type="match status" value="1"/>
</dbReference>
<evidence type="ECO:0000256" key="3">
    <source>
        <dbReference type="ARBA" id="ARBA00022695"/>
    </source>
</evidence>
<sequence>VDRENGRADCLNVLVGSDKPKLDVRTVIEEKLAHLSDDQKKIVFPTLWKFRDVFYDGVSPLGCASKVTHKIDTGDARPIRQAPYRVPYALQETMDKEIEGLLDRGIIEPASSPWSAPCLLVTKKALSPEDTNIRYRFVTDFRKLNEVVKVDPFPLPNINETIDCLGHSNWYSTLDMESGFYQVSLNEEDRDKTGFSTTKGTYRYVNLPFGLNNSPATFQRLMSVELAGLNGSECLCYLDDIIVYSSTLEQHCERLAHVLERLREVRLFLQPKKCKFAHAEVKYLGHIIISQGVAGDPEKIISVKNFPRPKNVREVRSFIGLCSYYRRMVDKFSEIAIPLTSLTRKNVKFEWTAECEQAFETLKEKLVTYPVLAYPDFSKEFIVATDASSKSIAAILSQVQDGVERPIAYWSRVCNPAESRYSATELEMLALISAIKHWRCYLYGRHFHVITDHAALKYLLSLKDPSSRLARWGLKLSEYQFSVTHKPGKAHINVDALSRAVAGIKSIPFFSRNMLLNEQKTDSFCNGLLKQVEKGDVVSYVKDLDGLLYKKDGNTHKLVVPQSMIVKVIETHHTAPYACHQGVKRTLSYISDHYFWVGMQKDIEEYISRCESCQLRKRSGLPKAPMGLFESPQSVFELTSIDICGPLPTTSRGNRYVLSFIDYFSRYPEAIPIPNQTAPVIAKAFVHNVVLRHSTPLKLLTDLGRNFVSKLFQEVCKLLGIKRLLTTPYRPTCNGKIERLHHTLSDMISHYVAKDSRNWDEYLVYALTAYRSVKHPATKSTPHYLLYGREFRLPLSDNFEFSLEAKSSCEELKERLQEAYAVAKSTTENSRKKNKIRYDRGKRVVSYEIGDLVYWYQPSIK</sequence>
<evidence type="ECO:0000259" key="9">
    <source>
        <dbReference type="PROSITE" id="PS50994"/>
    </source>
</evidence>
<dbReference type="Pfam" id="PF17917">
    <property type="entry name" value="RT_RNaseH"/>
    <property type="match status" value="1"/>
</dbReference>
<dbReference type="Gene3D" id="3.30.70.270">
    <property type="match status" value="2"/>
</dbReference>
<feature type="non-terminal residue" evidence="10">
    <location>
        <position position="861"/>
    </location>
</feature>
<dbReference type="PROSITE" id="PS50878">
    <property type="entry name" value="RT_POL"/>
    <property type="match status" value="1"/>
</dbReference>
<evidence type="ECO:0000256" key="2">
    <source>
        <dbReference type="ARBA" id="ARBA00022679"/>
    </source>
</evidence>
<feature type="domain" description="Reverse transcriptase" evidence="8">
    <location>
        <begin position="102"/>
        <end position="288"/>
    </location>
</feature>
<feature type="non-terminal residue" evidence="10">
    <location>
        <position position="1"/>
    </location>
</feature>
<keyword evidence="4" id="KW-0540">Nuclease</keyword>
<evidence type="ECO:0000256" key="4">
    <source>
        <dbReference type="ARBA" id="ARBA00022722"/>
    </source>
</evidence>
<keyword evidence="7" id="KW-0695">RNA-directed DNA polymerase</keyword>
<proteinExistence type="predicted"/>
<dbReference type="InterPro" id="IPR036397">
    <property type="entry name" value="RNaseH_sf"/>
</dbReference>
<dbReference type="AlphaFoldDB" id="A0A1B6K8D1"/>
<dbReference type="CDD" id="cd01647">
    <property type="entry name" value="RT_LTR"/>
    <property type="match status" value="1"/>
</dbReference>
<dbReference type="InterPro" id="IPR012337">
    <property type="entry name" value="RNaseH-like_sf"/>
</dbReference>
<evidence type="ECO:0000256" key="6">
    <source>
        <dbReference type="ARBA" id="ARBA00022801"/>
    </source>
</evidence>
<dbReference type="InterPro" id="IPR050951">
    <property type="entry name" value="Retrovirus_Pol_polyprotein"/>
</dbReference>
<keyword evidence="5" id="KW-0255">Endonuclease</keyword>
<dbReference type="SUPFAM" id="SSF53098">
    <property type="entry name" value="Ribonuclease H-like"/>
    <property type="match status" value="1"/>
</dbReference>
<evidence type="ECO:0000313" key="10">
    <source>
        <dbReference type="EMBL" id="JAT07710.1"/>
    </source>
</evidence>
<protein>
    <recommendedName>
        <fullName evidence="1">RNA-directed DNA polymerase</fullName>
        <ecNumber evidence="1">2.7.7.49</ecNumber>
    </recommendedName>
</protein>
<keyword evidence="6" id="KW-0378">Hydrolase</keyword>
<dbReference type="FunFam" id="3.30.420.10:FF:000032">
    <property type="entry name" value="Retrovirus-related Pol polyprotein from transposon 297-like Protein"/>
    <property type="match status" value="1"/>
</dbReference>
<evidence type="ECO:0000256" key="5">
    <source>
        <dbReference type="ARBA" id="ARBA00022759"/>
    </source>
</evidence>
<dbReference type="GO" id="GO:0004519">
    <property type="term" value="F:endonuclease activity"/>
    <property type="evidence" value="ECO:0007669"/>
    <property type="project" value="UniProtKB-KW"/>
</dbReference>
<evidence type="ECO:0000256" key="1">
    <source>
        <dbReference type="ARBA" id="ARBA00012493"/>
    </source>
</evidence>
<organism evidence="10">
    <name type="scientific">Graphocephala atropunctata</name>
    <dbReference type="NCBI Taxonomy" id="36148"/>
    <lineage>
        <taxon>Eukaryota</taxon>
        <taxon>Metazoa</taxon>
        <taxon>Ecdysozoa</taxon>
        <taxon>Arthropoda</taxon>
        <taxon>Hexapoda</taxon>
        <taxon>Insecta</taxon>
        <taxon>Pterygota</taxon>
        <taxon>Neoptera</taxon>
        <taxon>Paraneoptera</taxon>
        <taxon>Hemiptera</taxon>
        <taxon>Auchenorrhyncha</taxon>
        <taxon>Membracoidea</taxon>
        <taxon>Cicadellidae</taxon>
        <taxon>Cicadellinae</taxon>
        <taxon>Cicadellini</taxon>
        <taxon>Graphocephala</taxon>
    </lineage>
</organism>
<dbReference type="PANTHER" id="PTHR37984:SF5">
    <property type="entry name" value="PROTEIN NYNRIN-LIKE"/>
    <property type="match status" value="1"/>
</dbReference>
<dbReference type="GO" id="GO:0042575">
    <property type="term" value="C:DNA polymerase complex"/>
    <property type="evidence" value="ECO:0007669"/>
    <property type="project" value="UniProtKB-ARBA"/>
</dbReference>
<dbReference type="SUPFAM" id="SSF56672">
    <property type="entry name" value="DNA/RNA polymerases"/>
    <property type="match status" value="1"/>
</dbReference>
<dbReference type="Pfam" id="PF17921">
    <property type="entry name" value="Integrase_H2C2"/>
    <property type="match status" value="1"/>
</dbReference>
<dbReference type="Pfam" id="PF00665">
    <property type="entry name" value="rve"/>
    <property type="match status" value="1"/>
</dbReference>
<dbReference type="Gene3D" id="1.10.340.70">
    <property type="match status" value="1"/>
</dbReference>
<evidence type="ECO:0000259" key="8">
    <source>
        <dbReference type="PROSITE" id="PS50878"/>
    </source>
</evidence>
<dbReference type="PROSITE" id="PS50994">
    <property type="entry name" value="INTEGRASE"/>
    <property type="match status" value="1"/>
</dbReference>
<dbReference type="InterPro" id="IPR043502">
    <property type="entry name" value="DNA/RNA_pol_sf"/>
</dbReference>
<dbReference type="InterPro" id="IPR043128">
    <property type="entry name" value="Rev_trsase/Diguanyl_cyclase"/>
</dbReference>
<dbReference type="InterPro" id="IPR000477">
    <property type="entry name" value="RT_dom"/>
</dbReference>
<dbReference type="InterPro" id="IPR041373">
    <property type="entry name" value="RT_RNaseH"/>
</dbReference>
<dbReference type="FunFam" id="3.30.70.270:FF:000020">
    <property type="entry name" value="Transposon Tf2-6 polyprotein-like Protein"/>
    <property type="match status" value="1"/>
</dbReference>